<proteinExistence type="predicted"/>
<dbReference type="OrthoDB" id="444127at2759"/>
<dbReference type="HOGENOM" id="CLU_045011_8_0_1"/>
<gene>
    <name evidence="1" type="ORF">AUEXF2481DRAFT_7197</name>
</gene>
<dbReference type="InterPro" id="IPR051828">
    <property type="entry name" value="HAD-like_hydrolase_domain"/>
</dbReference>
<dbReference type="InterPro" id="IPR044924">
    <property type="entry name" value="HAD-SF_hydro_IA_REG-2-like_cap"/>
</dbReference>
<dbReference type="Gene3D" id="1.10.150.720">
    <property type="entry name" value="Haloacid dehalogenase-like hydrolase"/>
    <property type="match status" value="1"/>
</dbReference>
<keyword evidence="2" id="KW-1185">Reference proteome</keyword>
<dbReference type="Pfam" id="PF00702">
    <property type="entry name" value="Hydrolase"/>
    <property type="match status" value="1"/>
</dbReference>
<organism evidence="1 2">
    <name type="scientific">Aureobasidium subglaciale (strain EXF-2481)</name>
    <name type="common">Aureobasidium pullulans var. subglaciale</name>
    <dbReference type="NCBI Taxonomy" id="1043005"/>
    <lineage>
        <taxon>Eukaryota</taxon>
        <taxon>Fungi</taxon>
        <taxon>Dikarya</taxon>
        <taxon>Ascomycota</taxon>
        <taxon>Pezizomycotina</taxon>
        <taxon>Dothideomycetes</taxon>
        <taxon>Dothideomycetidae</taxon>
        <taxon>Dothideales</taxon>
        <taxon>Saccotheciaceae</taxon>
        <taxon>Aureobasidium</taxon>
    </lineage>
</organism>
<dbReference type="RefSeq" id="XP_013341279.1">
    <property type="nucleotide sequence ID" value="XM_013485825.1"/>
</dbReference>
<dbReference type="InParanoid" id="A0A074Y540"/>
<dbReference type="Proteomes" id="UP000030641">
    <property type="component" value="Unassembled WGS sequence"/>
</dbReference>
<dbReference type="PANTHER" id="PTHR46191:SF2">
    <property type="entry name" value="HALOACID DEHALOGENASE-LIKE HYDROLASE DOMAIN-CONTAINING PROTEIN 3"/>
    <property type="match status" value="1"/>
</dbReference>
<accession>A0A074Y540</accession>
<name>A0A074Y540_AURSE</name>
<dbReference type="Gene3D" id="3.40.50.1000">
    <property type="entry name" value="HAD superfamily/HAD-like"/>
    <property type="match status" value="1"/>
</dbReference>
<dbReference type="GeneID" id="25371112"/>
<evidence type="ECO:0000313" key="1">
    <source>
        <dbReference type="EMBL" id="KEQ92830.1"/>
    </source>
</evidence>
<dbReference type="PANTHER" id="PTHR46191">
    <property type="match status" value="1"/>
</dbReference>
<dbReference type="OMA" id="WWRQLIA"/>
<dbReference type="STRING" id="1043005.A0A074Y540"/>
<dbReference type="InterPro" id="IPR036412">
    <property type="entry name" value="HAD-like_sf"/>
</dbReference>
<evidence type="ECO:0008006" key="3">
    <source>
        <dbReference type="Google" id="ProtNLM"/>
    </source>
</evidence>
<dbReference type="EMBL" id="KL584768">
    <property type="protein sequence ID" value="KEQ92830.1"/>
    <property type="molecule type" value="Genomic_DNA"/>
</dbReference>
<sequence length="294" mass="32526">MKRNLLLCVDAFGTLFRPRSPIAEQYGTVARGMGVKISDDEVAKSFRSAFKEVSKAYPNYGKATDMGARQWWTEVINKTFQPHHKGPLPSDLVPNLIHRFWSQEGYTAFPDVLSYLQSLSTQPARLASASPRLVVGVITNSDDRVPDVLSSLGLRVHHLRHGSKVEHIRQTSEPKDIDFCIMSYDVGCEKPDTRIFAAATSLLETILAAEGSKFEQKDWELLYVGDEVKKDAQGAIGAGWNAVIVDRGGEKDMAYEGDAPGVEGFMEVQGKRVTILEDFKALGTYGGHDLLSFD</sequence>
<dbReference type="FunCoup" id="A0A074Y540">
    <property type="interactions" value="154"/>
</dbReference>
<dbReference type="AlphaFoldDB" id="A0A074Y540"/>
<dbReference type="InterPro" id="IPR023214">
    <property type="entry name" value="HAD_sf"/>
</dbReference>
<protein>
    <recommendedName>
        <fullName evidence="3">Haloacid dehalogenase-like hydrolase</fullName>
    </recommendedName>
</protein>
<reference evidence="1 2" key="1">
    <citation type="journal article" date="2014" name="BMC Genomics">
        <title>Genome sequencing of four Aureobasidium pullulans varieties: biotechnological potential, stress tolerance, and description of new species.</title>
        <authorList>
            <person name="Gostin Ar C."/>
            <person name="Ohm R.A."/>
            <person name="Kogej T."/>
            <person name="Sonjak S."/>
            <person name="Turk M."/>
            <person name="Zajc J."/>
            <person name="Zalar P."/>
            <person name="Grube M."/>
            <person name="Sun H."/>
            <person name="Han J."/>
            <person name="Sharma A."/>
            <person name="Chiniquy J."/>
            <person name="Ngan C.Y."/>
            <person name="Lipzen A."/>
            <person name="Barry K."/>
            <person name="Grigoriev I.V."/>
            <person name="Gunde-Cimerman N."/>
        </authorList>
    </citation>
    <scope>NUCLEOTIDE SEQUENCE [LARGE SCALE GENOMIC DNA]</scope>
    <source>
        <strain evidence="1 2">EXF-2481</strain>
    </source>
</reference>
<evidence type="ECO:0000313" key="2">
    <source>
        <dbReference type="Proteomes" id="UP000030641"/>
    </source>
</evidence>
<dbReference type="SUPFAM" id="SSF56784">
    <property type="entry name" value="HAD-like"/>
    <property type="match status" value="1"/>
</dbReference>
<dbReference type="GO" id="GO:0005634">
    <property type="term" value="C:nucleus"/>
    <property type="evidence" value="ECO:0007669"/>
    <property type="project" value="TreeGrafter"/>
</dbReference>